<accession>A0AAD4Z3Q8</accession>
<feature type="domain" description="Malectin" evidence="2">
    <location>
        <begin position="31"/>
        <end position="191"/>
    </location>
</feature>
<dbReference type="PANTHER" id="PTHR34590">
    <property type="entry name" value="OS03G0124300 PROTEIN-RELATED"/>
    <property type="match status" value="1"/>
</dbReference>
<gene>
    <name evidence="3" type="ORF">L3X38_021752</name>
</gene>
<reference evidence="3 4" key="1">
    <citation type="journal article" date="2022" name="G3 (Bethesda)">
        <title>Whole-genome sequence and methylome profiling of the almond [Prunus dulcis (Mill.) D.A. Webb] cultivar 'Nonpareil'.</title>
        <authorList>
            <person name="D'Amico-Willman K.M."/>
            <person name="Ouma W.Z."/>
            <person name="Meulia T."/>
            <person name="Sideli G.M."/>
            <person name="Gradziel T.M."/>
            <person name="Fresnedo-Ramirez J."/>
        </authorList>
    </citation>
    <scope>NUCLEOTIDE SEQUENCE [LARGE SCALE GENOMIC DNA]</scope>
    <source>
        <strain evidence="3">Clone GOH B32 T37-40</strain>
    </source>
</reference>
<dbReference type="Gene3D" id="2.60.120.430">
    <property type="entry name" value="Galactose-binding lectin"/>
    <property type="match status" value="1"/>
</dbReference>
<organism evidence="3 4">
    <name type="scientific">Prunus dulcis</name>
    <name type="common">Almond</name>
    <name type="synonym">Amygdalus dulcis</name>
    <dbReference type="NCBI Taxonomy" id="3755"/>
    <lineage>
        <taxon>Eukaryota</taxon>
        <taxon>Viridiplantae</taxon>
        <taxon>Streptophyta</taxon>
        <taxon>Embryophyta</taxon>
        <taxon>Tracheophyta</taxon>
        <taxon>Spermatophyta</taxon>
        <taxon>Magnoliopsida</taxon>
        <taxon>eudicotyledons</taxon>
        <taxon>Gunneridae</taxon>
        <taxon>Pentapetalae</taxon>
        <taxon>rosids</taxon>
        <taxon>fabids</taxon>
        <taxon>Rosales</taxon>
        <taxon>Rosaceae</taxon>
        <taxon>Amygdaloideae</taxon>
        <taxon>Amygdaleae</taxon>
        <taxon>Prunus</taxon>
    </lineage>
</organism>
<dbReference type="Proteomes" id="UP001054821">
    <property type="component" value="Chromosome 4"/>
</dbReference>
<evidence type="ECO:0000313" key="3">
    <source>
        <dbReference type="EMBL" id="KAI5331626.1"/>
    </source>
</evidence>
<dbReference type="AlphaFoldDB" id="A0AAD4Z3Q8"/>
<evidence type="ECO:0000259" key="2">
    <source>
        <dbReference type="Pfam" id="PF11721"/>
    </source>
</evidence>
<dbReference type="Pfam" id="PF11721">
    <property type="entry name" value="Malectin"/>
    <property type="match status" value="1"/>
</dbReference>
<keyword evidence="4" id="KW-1185">Reference proteome</keyword>
<evidence type="ECO:0000256" key="1">
    <source>
        <dbReference type="SAM" id="SignalP"/>
    </source>
</evidence>
<proteinExistence type="predicted"/>
<dbReference type="GO" id="GO:0004714">
    <property type="term" value="F:transmembrane receptor protein tyrosine kinase activity"/>
    <property type="evidence" value="ECO:0007669"/>
    <property type="project" value="InterPro"/>
</dbReference>
<dbReference type="PANTHER" id="PTHR34590:SF6">
    <property type="entry name" value="RECEPTOR-LIKE KINASE"/>
    <property type="match status" value="1"/>
</dbReference>
<sequence length="205" mass="22243">MGLLGRDIFGLIFLVIVFAFTRTGEAQSRSFLINCGTNSSITLSGRKWVGDLATNNNLTLSSSGIAASTSTLSDDSTYGPLYKTARVFTNGFNYTFQGIKGNYFVRLHFSPFSFDNYNVNESSFGVVANGLKLLSEFSVHGEISDKNAYLQSSGSNSSSSLIKEYILAINLDLLVIEFIPAKGSFGCINAIEIVPVGRYTLCRTS</sequence>
<dbReference type="FunFam" id="2.60.120.430:FF:000003">
    <property type="entry name" value="FERONIA receptor-like kinase"/>
    <property type="match status" value="1"/>
</dbReference>
<name>A0AAD4Z3Q8_PRUDU</name>
<evidence type="ECO:0000313" key="4">
    <source>
        <dbReference type="Proteomes" id="UP001054821"/>
    </source>
</evidence>
<dbReference type="InterPro" id="IPR021720">
    <property type="entry name" value="Malectin_dom"/>
</dbReference>
<dbReference type="EMBL" id="JAJFAZ020000004">
    <property type="protein sequence ID" value="KAI5331626.1"/>
    <property type="molecule type" value="Genomic_DNA"/>
</dbReference>
<keyword evidence="1" id="KW-0732">Signal</keyword>
<feature type="chain" id="PRO_5042275066" description="Malectin domain-containing protein" evidence="1">
    <location>
        <begin position="27"/>
        <end position="205"/>
    </location>
</feature>
<feature type="signal peptide" evidence="1">
    <location>
        <begin position="1"/>
        <end position="26"/>
    </location>
</feature>
<comment type="caution">
    <text evidence="3">The sequence shown here is derived from an EMBL/GenBank/DDBJ whole genome shotgun (WGS) entry which is preliminary data.</text>
</comment>
<dbReference type="InterPro" id="IPR045272">
    <property type="entry name" value="ANXUR1/2-like"/>
</dbReference>
<protein>
    <recommendedName>
        <fullName evidence="2">Malectin domain-containing protein</fullName>
    </recommendedName>
</protein>